<evidence type="ECO:0000256" key="1">
    <source>
        <dbReference type="SAM" id="Phobius"/>
    </source>
</evidence>
<feature type="transmembrane region" description="Helical" evidence="1">
    <location>
        <begin position="20"/>
        <end position="42"/>
    </location>
</feature>
<name>A0A8H7XS07_PSICU</name>
<keyword evidence="1" id="KW-0472">Membrane</keyword>
<dbReference type="AlphaFoldDB" id="A0A8H7XS07"/>
<dbReference type="EMBL" id="JAFIQS010000010">
    <property type="protein sequence ID" value="KAG5164941.1"/>
    <property type="molecule type" value="Genomic_DNA"/>
</dbReference>
<sequence length="122" mass="12938">MAIITALPSSFPSLEAPVYIALYYVQAVAVIIGGLAPTILVARIALTNPAAHTTASLNPVSHLTAIQFGVHQHPDSQVAAWNDVASARPNGGTPFQPAEAEQRVLDSERLSKSGEIVWNKEL</sequence>
<organism evidence="2">
    <name type="scientific">Psilocybe cubensis</name>
    <name type="common">Psychedelic mushroom</name>
    <name type="synonym">Stropharia cubensis</name>
    <dbReference type="NCBI Taxonomy" id="181762"/>
    <lineage>
        <taxon>Eukaryota</taxon>
        <taxon>Fungi</taxon>
        <taxon>Dikarya</taxon>
        <taxon>Basidiomycota</taxon>
        <taxon>Agaricomycotina</taxon>
        <taxon>Agaricomycetes</taxon>
        <taxon>Agaricomycetidae</taxon>
        <taxon>Agaricales</taxon>
        <taxon>Agaricineae</taxon>
        <taxon>Strophariaceae</taxon>
        <taxon>Psilocybe</taxon>
    </lineage>
</organism>
<comment type="caution">
    <text evidence="2">The sequence shown here is derived from an EMBL/GenBank/DDBJ whole genome shotgun (WGS) entry which is preliminary data.</text>
</comment>
<evidence type="ECO:0000313" key="2">
    <source>
        <dbReference type="EMBL" id="KAG5164941.1"/>
    </source>
</evidence>
<keyword evidence="1" id="KW-1133">Transmembrane helix</keyword>
<gene>
    <name evidence="2" type="ORF">JR316_009631</name>
</gene>
<reference evidence="2" key="1">
    <citation type="submission" date="2021-02" db="EMBL/GenBank/DDBJ databases">
        <title>Psilocybe cubensis genome.</title>
        <authorList>
            <person name="Mckernan K.J."/>
            <person name="Crawford S."/>
            <person name="Trippe A."/>
            <person name="Kane L.T."/>
            <person name="Mclaughlin S."/>
        </authorList>
    </citation>
    <scope>NUCLEOTIDE SEQUENCE [LARGE SCALE GENOMIC DNA]</scope>
    <source>
        <strain evidence="2">MGC-MH-2018</strain>
    </source>
</reference>
<keyword evidence="1" id="KW-0812">Transmembrane</keyword>
<accession>A0A8H7XS07</accession>
<protein>
    <submittedName>
        <fullName evidence="2">Uncharacterized protein</fullName>
    </submittedName>
</protein>
<proteinExistence type="predicted"/>